<protein>
    <submittedName>
        <fullName evidence="1">Uncharacterized protein</fullName>
    </submittedName>
</protein>
<organism evidence="1 2">
    <name type="scientific">Brachionus plicatilis</name>
    <name type="common">Marine rotifer</name>
    <name type="synonym">Brachionus muelleri</name>
    <dbReference type="NCBI Taxonomy" id="10195"/>
    <lineage>
        <taxon>Eukaryota</taxon>
        <taxon>Metazoa</taxon>
        <taxon>Spiralia</taxon>
        <taxon>Gnathifera</taxon>
        <taxon>Rotifera</taxon>
        <taxon>Eurotatoria</taxon>
        <taxon>Monogononta</taxon>
        <taxon>Pseudotrocha</taxon>
        <taxon>Ploima</taxon>
        <taxon>Brachionidae</taxon>
        <taxon>Brachionus</taxon>
    </lineage>
</organism>
<reference evidence="1 2" key="1">
    <citation type="journal article" date="2018" name="Sci. Rep.">
        <title>Genomic signatures of local adaptation to the degree of environmental predictability in rotifers.</title>
        <authorList>
            <person name="Franch-Gras L."/>
            <person name="Hahn C."/>
            <person name="Garcia-Roger E.M."/>
            <person name="Carmona M.J."/>
            <person name="Serra M."/>
            <person name="Gomez A."/>
        </authorList>
    </citation>
    <scope>NUCLEOTIDE SEQUENCE [LARGE SCALE GENOMIC DNA]</scope>
    <source>
        <strain evidence="1">HYR1</strain>
    </source>
</reference>
<evidence type="ECO:0000313" key="1">
    <source>
        <dbReference type="EMBL" id="RNA29716.1"/>
    </source>
</evidence>
<name>A0A3M7S1Q0_BRAPC</name>
<accession>A0A3M7S1Q0</accession>
<sequence length="114" mass="13118">MKLNYVPYALFHSILIIYANSLTWHELSAVEGFLAKKIRKKRNLKKEKKEFQANFLSEKGSTKQINTTLRYSHQFKSLEFKPTTYQCHVKKPQLKNHGSLGRYGGGASSLSIIN</sequence>
<dbReference type="EMBL" id="REGN01002174">
    <property type="protein sequence ID" value="RNA29716.1"/>
    <property type="molecule type" value="Genomic_DNA"/>
</dbReference>
<dbReference type="AlphaFoldDB" id="A0A3M7S1Q0"/>
<comment type="caution">
    <text evidence="1">The sequence shown here is derived from an EMBL/GenBank/DDBJ whole genome shotgun (WGS) entry which is preliminary data.</text>
</comment>
<evidence type="ECO:0000313" key="2">
    <source>
        <dbReference type="Proteomes" id="UP000276133"/>
    </source>
</evidence>
<dbReference type="Proteomes" id="UP000276133">
    <property type="component" value="Unassembled WGS sequence"/>
</dbReference>
<gene>
    <name evidence="1" type="ORF">BpHYR1_005741</name>
</gene>
<proteinExistence type="predicted"/>
<keyword evidence="2" id="KW-1185">Reference proteome</keyword>